<accession>A0A6C0IDK7</accession>
<name>A0A6C0IDK7_9ZZZZ</name>
<organism evidence="1">
    <name type="scientific">viral metagenome</name>
    <dbReference type="NCBI Taxonomy" id="1070528"/>
    <lineage>
        <taxon>unclassified sequences</taxon>
        <taxon>metagenomes</taxon>
        <taxon>organismal metagenomes</taxon>
    </lineage>
</organism>
<protein>
    <submittedName>
        <fullName evidence="1">Uncharacterized protein</fullName>
    </submittedName>
</protein>
<evidence type="ECO:0000313" key="1">
    <source>
        <dbReference type="EMBL" id="QHT91181.1"/>
    </source>
</evidence>
<proteinExistence type="predicted"/>
<sequence>MPVTRRNRRGAKGWKNLSPGAHQRTVMLKKCGQKCFLGRHKSFPICSKNTCKVNSKGVYAAYIRGRQYSSKGQKYRNIAKKANRMLIKMGAKL</sequence>
<reference evidence="1" key="1">
    <citation type="journal article" date="2020" name="Nature">
        <title>Giant virus diversity and host interactions through global metagenomics.</title>
        <authorList>
            <person name="Schulz F."/>
            <person name="Roux S."/>
            <person name="Paez-Espino D."/>
            <person name="Jungbluth S."/>
            <person name="Walsh D.A."/>
            <person name="Denef V.J."/>
            <person name="McMahon K.D."/>
            <person name="Konstantinidis K.T."/>
            <person name="Eloe-Fadrosh E.A."/>
            <person name="Kyrpides N.C."/>
            <person name="Woyke T."/>
        </authorList>
    </citation>
    <scope>NUCLEOTIDE SEQUENCE</scope>
    <source>
        <strain evidence="1">GVMAG-M-3300023184-72</strain>
    </source>
</reference>
<dbReference type="EMBL" id="MN740163">
    <property type="protein sequence ID" value="QHT91181.1"/>
    <property type="molecule type" value="Genomic_DNA"/>
</dbReference>
<dbReference type="AlphaFoldDB" id="A0A6C0IDK7"/>